<keyword evidence="4 6" id="KW-1133">Transmembrane helix</keyword>
<dbReference type="PANTHER" id="PTHR36115:SF9">
    <property type="entry name" value="LMO1584 PROTEIN"/>
    <property type="match status" value="1"/>
</dbReference>
<evidence type="ECO:0000256" key="5">
    <source>
        <dbReference type="ARBA" id="ARBA00023136"/>
    </source>
</evidence>
<evidence type="ECO:0000256" key="6">
    <source>
        <dbReference type="SAM" id="Phobius"/>
    </source>
</evidence>
<gene>
    <name evidence="8" type="ORF">C7460_103122</name>
</gene>
<sequence>MTETQYAGFWLRFVAYLIDGIVVGIVQSFIITPFLALFGLSLTAMESMDYMSEEESIAAIIGMASGFGGIILVSAIVGIAYYTLMEASKYQATLGKMALGLKVTDEAGQPLDLGKSLLRNLGKIVSQLIFMIGYIMAGLTAKKQALHDMMAGALVIKK</sequence>
<protein>
    <submittedName>
        <fullName evidence="8">Putative RDD family membrane protein YckC</fullName>
    </submittedName>
</protein>
<dbReference type="EMBL" id="QREG01000003">
    <property type="protein sequence ID" value="REE01606.1"/>
    <property type="molecule type" value="Genomic_DNA"/>
</dbReference>
<dbReference type="PANTHER" id="PTHR36115">
    <property type="entry name" value="PROLINE-RICH ANTIGEN HOMOLOG-RELATED"/>
    <property type="match status" value="1"/>
</dbReference>
<dbReference type="OrthoDB" id="9793824at2"/>
<dbReference type="Pfam" id="PF06271">
    <property type="entry name" value="RDD"/>
    <property type="match status" value="1"/>
</dbReference>
<dbReference type="InterPro" id="IPR051791">
    <property type="entry name" value="Pra-immunoreactive"/>
</dbReference>
<evidence type="ECO:0000256" key="3">
    <source>
        <dbReference type="ARBA" id="ARBA00022692"/>
    </source>
</evidence>
<feature type="domain" description="RDD" evidence="7">
    <location>
        <begin position="6"/>
        <end position="152"/>
    </location>
</feature>
<keyword evidence="5 6" id="KW-0472">Membrane</keyword>
<feature type="transmembrane region" description="Helical" evidence="6">
    <location>
        <begin position="57"/>
        <end position="84"/>
    </location>
</feature>
<accession>A0A3D9L8J6</accession>
<keyword evidence="9" id="KW-1185">Reference proteome</keyword>
<name>A0A3D9L8J6_MARFU</name>
<dbReference type="Proteomes" id="UP000256779">
    <property type="component" value="Unassembled WGS sequence"/>
</dbReference>
<comment type="subcellular location">
    <subcellularLocation>
        <location evidence="1">Cell membrane</location>
        <topology evidence="1">Multi-pass membrane protein</topology>
    </subcellularLocation>
</comment>
<keyword evidence="3 6" id="KW-0812">Transmembrane</keyword>
<keyword evidence="2" id="KW-1003">Cell membrane</keyword>
<feature type="transmembrane region" description="Helical" evidence="6">
    <location>
        <begin position="124"/>
        <end position="141"/>
    </location>
</feature>
<evidence type="ECO:0000256" key="4">
    <source>
        <dbReference type="ARBA" id="ARBA00022989"/>
    </source>
</evidence>
<dbReference type="GO" id="GO:0005886">
    <property type="term" value="C:plasma membrane"/>
    <property type="evidence" value="ECO:0007669"/>
    <property type="project" value="UniProtKB-SubCell"/>
</dbReference>
<reference evidence="8 9" key="1">
    <citation type="submission" date="2018-07" db="EMBL/GenBank/DDBJ databases">
        <title>Genomic Encyclopedia of Type Strains, Phase IV (KMG-IV): sequencing the most valuable type-strain genomes for metagenomic binning, comparative biology and taxonomic classification.</title>
        <authorList>
            <person name="Goeker M."/>
        </authorList>
    </citation>
    <scope>NUCLEOTIDE SEQUENCE [LARGE SCALE GENOMIC DNA]</scope>
    <source>
        <strain evidence="8 9">DSM 4134</strain>
    </source>
</reference>
<proteinExistence type="predicted"/>
<dbReference type="RefSeq" id="WP_115866890.1">
    <property type="nucleotide sequence ID" value="NZ_QREG01000003.1"/>
</dbReference>
<comment type="caution">
    <text evidence="8">The sequence shown here is derived from an EMBL/GenBank/DDBJ whole genome shotgun (WGS) entry which is preliminary data.</text>
</comment>
<dbReference type="AlphaFoldDB" id="A0A3D9L8J6"/>
<evidence type="ECO:0000256" key="1">
    <source>
        <dbReference type="ARBA" id="ARBA00004651"/>
    </source>
</evidence>
<evidence type="ECO:0000313" key="8">
    <source>
        <dbReference type="EMBL" id="REE01606.1"/>
    </source>
</evidence>
<organism evidence="8 9">
    <name type="scientific">Marinoscillum furvescens DSM 4134</name>
    <dbReference type="NCBI Taxonomy" id="1122208"/>
    <lineage>
        <taxon>Bacteria</taxon>
        <taxon>Pseudomonadati</taxon>
        <taxon>Bacteroidota</taxon>
        <taxon>Cytophagia</taxon>
        <taxon>Cytophagales</taxon>
        <taxon>Reichenbachiellaceae</taxon>
        <taxon>Marinoscillum</taxon>
    </lineage>
</organism>
<evidence type="ECO:0000256" key="2">
    <source>
        <dbReference type="ARBA" id="ARBA00022475"/>
    </source>
</evidence>
<feature type="transmembrane region" description="Helical" evidence="6">
    <location>
        <begin position="20"/>
        <end position="45"/>
    </location>
</feature>
<evidence type="ECO:0000259" key="7">
    <source>
        <dbReference type="Pfam" id="PF06271"/>
    </source>
</evidence>
<dbReference type="InterPro" id="IPR010432">
    <property type="entry name" value="RDD"/>
</dbReference>
<evidence type="ECO:0000313" key="9">
    <source>
        <dbReference type="Proteomes" id="UP000256779"/>
    </source>
</evidence>